<dbReference type="PANTHER" id="PTHR42949:SF3">
    <property type="entry name" value="ANAEROBIC GLYCEROL-3-PHOSPHATE DEHYDROGENASE SUBUNIT B"/>
    <property type="match status" value="1"/>
</dbReference>
<dbReference type="Gene3D" id="3.50.50.60">
    <property type="entry name" value="FAD/NAD(P)-binding domain"/>
    <property type="match status" value="1"/>
</dbReference>
<accession>A0A6G3TDV2</accession>
<dbReference type="SUPFAM" id="SSF51905">
    <property type="entry name" value="FAD/NAD(P)-binding domain"/>
    <property type="match status" value="1"/>
</dbReference>
<dbReference type="InterPro" id="IPR051691">
    <property type="entry name" value="Metab_Enz_Cyan_OpOx_G3PDH"/>
</dbReference>
<comment type="caution">
    <text evidence="2">The sequence shown here is derived from an EMBL/GenBank/DDBJ whole genome shotgun (WGS) entry which is preliminary data.</text>
</comment>
<protein>
    <submittedName>
        <fullName evidence="2">FAD-dependent oxidoreductase</fullName>
    </submittedName>
</protein>
<dbReference type="EMBL" id="JAAGMQ010000426">
    <property type="protein sequence ID" value="NEC34488.1"/>
    <property type="molecule type" value="Genomic_DNA"/>
</dbReference>
<evidence type="ECO:0000313" key="2">
    <source>
        <dbReference type="EMBL" id="NEC34488.1"/>
    </source>
</evidence>
<evidence type="ECO:0000313" key="3">
    <source>
        <dbReference type="Proteomes" id="UP000475666"/>
    </source>
</evidence>
<dbReference type="RefSeq" id="WP_164274558.1">
    <property type="nucleotide sequence ID" value="NZ_JAAGMQ010000426.1"/>
</dbReference>
<dbReference type="GO" id="GO:0016491">
    <property type="term" value="F:oxidoreductase activity"/>
    <property type="evidence" value="ECO:0007669"/>
    <property type="project" value="UniProtKB-KW"/>
</dbReference>
<feature type="non-terminal residue" evidence="2">
    <location>
        <position position="57"/>
    </location>
</feature>
<sequence length="57" mass="5898">MTSRQADVLVVGAGPAGLTAAARLARTGARVVVLEREQAPGGVPRHCAHRGFGDRPH</sequence>
<evidence type="ECO:0000256" key="1">
    <source>
        <dbReference type="ARBA" id="ARBA00023002"/>
    </source>
</evidence>
<dbReference type="PRINTS" id="PR00419">
    <property type="entry name" value="ADXRDTASE"/>
</dbReference>
<dbReference type="Pfam" id="PF13450">
    <property type="entry name" value="NAD_binding_8"/>
    <property type="match status" value="1"/>
</dbReference>
<dbReference type="PANTHER" id="PTHR42949">
    <property type="entry name" value="ANAEROBIC GLYCEROL-3-PHOSPHATE DEHYDROGENASE SUBUNIT B"/>
    <property type="match status" value="1"/>
</dbReference>
<gene>
    <name evidence="2" type="ORF">G3I66_15055</name>
</gene>
<proteinExistence type="predicted"/>
<organism evidence="2 3">
    <name type="scientific">Streptomyces rubrogriseus</name>
    <dbReference type="NCBI Taxonomy" id="194673"/>
    <lineage>
        <taxon>Bacteria</taxon>
        <taxon>Bacillati</taxon>
        <taxon>Actinomycetota</taxon>
        <taxon>Actinomycetes</taxon>
        <taxon>Kitasatosporales</taxon>
        <taxon>Streptomycetaceae</taxon>
        <taxon>Streptomyces</taxon>
        <taxon>Streptomyces violaceoruber group</taxon>
    </lineage>
</organism>
<keyword evidence="1" id="KW-0560">Oxidoreductase</keyword>
<dbReference type="AlphaFoldDB" id="A0A6G3TDV2"/>
<reference evidence="2 3" key="1">
    <citation type="submission" date="2020-01" db="EMBL/GenBank/DDBJ databases">
        <title>Insect and environment-associated Actinomycetes.</title>
        <authorList>
            <person name="Currrie C."/>
            <person name="Chevrette M."/>
            <person name="Carlson C."/>
            <person name="Stubbendieck R."/>
            <person name="Wendt-Pienkowski E."/>
        </authorList>
    </citation>
    <scope>NUCLEOTIDE SEQUENCE [LARGE SCALE GENOMIC DNA]</scope>
    <source>
        <strain evidence="2 3">SID7739</strain>
    </source>
</reference>
<dbReference type="InterPro" id="IPR036188">
    <property type="entry name" value="FAD/NAD-bd_sf"/>
</dbReference>
<dbReference type="Proteomes" id="UP000475666">
    <property type="component" value="Unassembled WGS sequence"/>
</dbReference>
<name>A0A6G3TDV2_9ACTN</name>